<keyword evidence="7 19" id="KW-0732">Signal</keyword>
<keyword evidence="8" id="KW-0677">Repeat</keyword>
<dbReference type="PANTHER" id="PTHR45631">
    <property type="entry name" value="OS07G0107800 PROTEIN-RELATED"/>
    <property type="match status" value="1"/>
</dbReference>
<evidence type="ECO:0000256" key="11">
    <source>
        <dbReference type="ARBA" id="ARBA00022840"/>
    </source>
</evidence>
<dbReference type="InterPro" id="IPR011009">
    <property type="entry name" value="Kinase-like_dom_sf"/>
</dbReference>
<dbReference type="InterPro" id="IPR032675">
    <property type="entry name" value="LRR_dom_sf"/>
</dbReference>
<evidence type="ECO:0000313" key="21">
    <source>
        <dbReference type="EMBL" id="MED6223563.1"/>
    </source>
</evidence>
<feature type="chain" id="PRO_5047534958" description="non-specific serine/threonine protein kinase" evidence="19">
    <location>
        <begin position="24"/>
        <end position="876"/>
    </location>
</feature>
<dbReference type="InterPro" id="IPR001611">
    <property type="entry name" value="Leu-rich_rpt"/>
</dbReference>
<gene>
    <name evidence="21" type="ORF">PIB30_075199</name>
</gene>
<feature type="signal peptide" evidence="19">
    <location>
        <begin position="1"/>
        <end position="23"/>
    </location>
</feature>
<feature type="domain" description="Protein kinase" evidence="20">
    <location>
        <begin position="574"/>
        <end position="835"/>
    </location>
</feature>
<dbReference type="InterPro" id="IPR017441">
    <property type="entry name" value="Protein_kinase_ATP_BS"/>
</dbReference>
<dbReference type="EC" id="2.7.11.1" evidence="2"/>
<evidence type="ECO:0000256" key="14">
    <source>
        <dbReference type="ARBA" id="ARBA00047899"/>
    </source>
</evidence>
<evidence type="ECO:0000256" key="10">
    <source>
        <dbReference type="ARBA" id="ARBA00022777"/>
    </source>
</evidence>
<evidence type="ECO:0000256" key="9">
    <source>
        <dbReference type="ARBA" id="ARBA00022741"/>
    </source>
</evidence>
<keyword evidence="22" id="KW-1185">Reference proteome</keyword>
<dbReference type="InterPro" id="IPR008271">
    <property type="entry name" value="Ser/Thr_kinase_AS"/>
</dbReference>
<dbReference type="PANTHER" id="PTHR45631:SF19">
    <property type="entry name" value="PROTEIN KINASE DOMAIN-CONTAINING PROTEIN"/>
    <property type="match status" value="1"/>
</dbReference>
<dbReference type="InterPro" id="IPR000719">
    <property type="entry name" value="Prot_kinase_dom"/>
</dbReference>
<proteinExistence type="predicted"/>
<evidence type="ECO:0000256" key="6">
    <source>
        <dbReference type="ARBA" id="ARBA00022692"/>
    </source>
</evidence>
<evidence type="ECO:0000256" key="12">
    <source>
        <dbReference type="ARBA" id="ARBA00022989"/>
    </source>
</evidence>
<evidence type="ECO:0000256" key="8">
    <source>
        <dbReference type="ARBA" id="ARBA00022737"/>
    </source>
</evidence>
<dbReference type="Pfam" id="PF12819">
    <property type="entry name" value="Malectin_like"/>
    <property type="match status" value="2"/>
</dbReference>
<evidence type="ECO:0000256" key="5">
    <source>
        <dbReference type="ARBA" id="ARBA00022679"/>
    </source>
</evidence>
<keyword evidence="12 18" id="KW-1133">Transmembrane helix</keyword>
<dbReference type="SUPFAM" id="SSF52058">
    <property type="entry name" value="L domain-like"/>
    <property type="match status" value="1"/>
</dbReference>
<dbReference type="PROSITE" id="PS00108">
    <property type="entry name" value="PROTEIN_KINASE_ST"/>
    <property type="match status" value="1"/>
</dbReference>
<evidence type="ECO:0000256" key="13">
    <source>
        <dbReference type="ARBA" id="ARBA00023136"/>
    </source>
</evidence>
<evidence type="ECO:0000256" key="17">
    <source>
        <dbReference type="SAM" id="MobiDB-lite"/>
    </source>
</evidence>
<feature type="region of interest" description="Disordered" evidence="17">
    <location>
        <begin position="829"/>
        <end position="852"/>
    </location>
</feature>
<evidence type="ECO:0000259" key="20">
    <source>
        <dbReference type="PROSITE" id="PS50011"/>
    </source>
</evidence>
<evidence type="ECO:0000256" key="4">
    <source>
        <dbReference type="ARBA" id="ARBA00022614"/>
    </source>
</evidence>
<evidence type="ECO:0000256" key="1">
    <source>
        <dbReference type="ARBA" id="ARBA00004167"/>
    </source>
</evidence>
<evidence type="ECO:0000256" key="15">
    <source>
        <dbReference type="ARBA" id="ARBA00048679"/>
    </source>
</evidence>
<dbReference type="SMART" id="SM00220">
    <property type="entry name" value="S_TKc"/>
    <property type="match status" value="1"/>
</dbReference>
<dbReference type="Gene3D" id="1.10.510.10">
    <property type="entry name" value="Transferase(Phosphotransferase) domain 1"/>
    <property type="match status" value="1"/>
</dbReference>
<reference evidence="21 22" key="1">
    <citation type="journal article" date="2023" name="Plants (Basel)">
        <title>Bridging the Gap: Combining Genomics and Transcriptomics Approaches to Understand Stylosanthes scabra, an Orphan Legume from the Brazilian Caatinga.</title>
        <authorList>
            <person name="Ferreira-Neto J.R.C."/>
            <person name="da Silva M.D."/>
            <person name="Binneck E."/>
            <person name="de Melo N.F."/>
            <person name="da Silva R.H."/>
            <person name="de Melo A.L.T.M."/>
            <person name="Pandolfi V."/>
            <person name="Bustamante F.O."/>
            <person name="Brasileiro-Vidal A.C."/>
            <person name="Benko-Iseppon A.M."/>
        </authorList>
    </citation>
    <scope>NUCLEOTIDE SEQUENCE [LARGE SCALE GENOMIC DNA]</scope>
    <source>
        <tissue evidence="21">Leaves</tissue>
    </source>
</reference>
<keyword evidence="9 16" id="KW-0547">Nucleotide-binding</keyword>
<dbReference type="Pfam" id="PF07714">
    <property type="entry name" value="PK_Tyr_Ser-Thr"/>
    <property type="match status" value="1"/>
</dbReference>
<keyword evidence="13 18" id="KW-0472">Membrane</keyword>
<keyword evidence="3" id="KW-0723">Serine/threonine-protein kinase</keyword>
<dbReference type="InterPro" id="IPR024788">
    <property type="entry name" value="Malectin-like_Carb-bd_dom"/>
</dbReference>
<evidence type="ECO:0000256" key="16">
    <source>
        <dbReference type="PROSITE-ProRule" id="PRU10141"/>
    </source>
</evidence>
<dbReference type="SUPFAM" id="SSF56112">
    <property type="entry name" value="Protein kinase-like (PK-like)"/>
    <property type="match status" value="1"/>
</dbReference>
<dbReference type="Gene3D" id="3.80.10.10">
    <property type="entry name" value="Ribonuclease Inhibitor"/>
    <property type="match status" value="1"/>
</dbReference>
<keyword evidence="4" id="KW-0433">Leucine-rich repeat</keyword>
<evidence type="ECO:0000256" key="7">
    <source>
        <dbReference type="ARBA" id="ARBA00022729"/>
    </source>
</evidence>
<dbReference type="EMBL" id="JASCZI010272813">
    <property type="protein sequence ID" value="MED6223563.1"/>
    <property type="molecule type" value="Genomic_DNA"/>
</dbReference>
<evidence type="ECO:0000256" key="18">
    <source>
        <dbReference type="SAM" id="Phobius"/>
    </source>
</evidence>
<dbReference type="InterPro" id="IPR001245">
    <property type="entry name" value="Ser-Thr/Tyr_kinase_cat_dom"/>
</dbReference>
<evidence type="ECO:0000256" key="3">
    <source>
        <dbReference type="ARBA" id="ARBA00022527"/>
    </source>
</evidence>
<name>A0ABU6ZNL9_9FABA</name>
<comment type="caution">
    <text evidence="21">The sequence shown here is derived from an EMBL/GenBank/DDBJ whole genome shotgun (WGS) entry which is preliminary data.</text>
</comment>
<keyword evidence="6 18" id="KW-0812">Transmembrane</keyword>
<organism evidence="21 22">
    <name type="scientific">Stylosanthes scabra</name>
    <dbReference type="NCBI Taxonomy" id="79078"/>
    <lineage>
        <taxon>Eukaryota</taxon>
        <taxon>Viridiplantae</taxon>
        <taxon>Streptophyta</taxon>
        <taxon>Embryophyta</taxon>
        <taxon>Tracheophyta</taxon>
        <taxon>Spermatophyta</taxon>
        <taxon>Magnoliopsida</taxon>
        <taxon>eudicotyledons</taxon>
        <taxon>Gunneridae</taxon>
        <taxon>Pentapetalae</taxon>
        <taxon>rosids</taxon>
        <taxon>fabids</taxon>
        <taxon>Fabales</taxon>
        <taxon>Fabaceae</taxon>
        <taxon>Papilionoideae</taxon>
        <taxon>50 kb inversion clade</taxon>
        <taxon>dalbergioids sensu lato</taxon>
        <taxon>Dalbergieae</taxon>
        <taxon>Pterocarpus clade</taxon>
        <taxon>Stylosanthes</taxon>
    </lineage>
</organism>
<keyword evidence="10" id="KW-0418">Kinase</keyword>
<dbReference type="Proteomes" id="UP001341840">
    <property type="component" value="Unassembled WGS sequence"/>
</dbReference>
<dbReference type="Pfam" id="PF00560">
    <property type="entry name" value="LRR_1"/>
    <property type="match status" value="1"/>
</dbReference>
<dbReference type="PROSITE" id="PS00107">
    <property type="entry name" value="PROTEIN_KINASE_ATP"/>
    <property type="match status" value="1"/>
</dbReference>
<evidence type="ECO:0000256" key="19">
    <source>
        <dbReference type="SAM" id="SignalP"/>
    </source>
</evidence>
<comment type="subcellular location">
    <subcellularLocation>
        <location evidence="1">Membrane</location>
        <topology evidence="1">Single-pass membrane protein</topology>
    </subcellularLocation>
</comment>
<feature type="compositionally biased region" description="Low complexity" evidence="17">
    <location>
        <begin position="837"/>
        <end position="851"/>
    </location>
</feature>
<dbReference type="Gene3D" id="3.30.200.20">
    <property type="entry name" value="Phosphorylase Kinase, domain 1"/>
    <property type="match status" value="1"/>
</dbReference>
<keyword evidence="5" id="KW-0808">Transferase</keyword>
<evidence type="ECO:0000256" key="2">
    <source>
        <dbReference type="ARBA" id="ARBA00012513"/>
    </source>
</evidence>
<evidence type="ECO:0000313" key="22">
    <source>
        <dbReference type="Proteomes" id="UP001341840"/>
    </source>
</evidence>
<comment type="catalytic activity">
    <reaction evidence="15">
        <text>L-seryl-[protein] + ATP = O-phospho-L-seryl-[protein] + ADP + H(+)</text>
        <dbReference type="Rhea" id="RHEA:17989"/>
        <dbReference type="Rhea" id="RHEA-COMP:9863"/>
        <dbReference type="Rhea" id="RHEA-COMP:11604"/>
        <dbReference type="ChEBI" id="CHEBI:15378"/>
        <dbReference type="ChEBI" id="CHEBI:29999"/>
        <dbReference type="ChEBI" id="CHEBI:30616"/>
        <dbReference type="ChEBI" id="CHEBI:83421"/>
        <dbReference type="ChEBI" id="CHEBI:456216"/>
        <dbReference type="EC" id="2.7.11.1"/>
    </reaction>
</comment>
<keyword evidence="11 16" id="KW-0067">ATP-binding</keyword>
<accession>A0ABU6ZNL9</accession>
<sequence length="876" mass="98093">MASFSLFFLVHLLLLLLTPYALCQLEEFVSIDCGGTSYYNDSTTGLPWIPDSEIMKHGKAVEVQSPNGEVPLQYKTRRDFPIDSRKYCYTLKTEERRRYLVRASFQYGNLEDGDTYPQFLLFLDATKWATVSIYDASRVYVKEMIFRAPSDSVDVCMCCATTGSPFISTLELRPLNVSMYATDFEDDFFLKVAARINFGATSEDAVRYPDDPYDRIWDSDLIKRQNFLVGVAPGTIRINTTKNIDIQTREYPPVKDLGKNKTRKFKLEQPYIPDYSNAVVNIAENANGSYTLYEPSYMNVSLDFVLSFSFVKTRDSTQGPLLNAMEISKYVEIASKTDKEDVNVVNVFHSLSSETDPNNEGDPCVPTPWEWVNCSATTPPRITKINLSRRNVKGAIPQELNNMEALTELWLDGNLLTGTIPDMSNLINLKIVHLENNQLTGPLPSYLGSLPNLQALFIQNNSFRGEIPTGLLSGKIIFNYDNNPELHRGNKKHFQLILGASIGILVILLLLFLTSLLLMHNARRKASKQKCDEKGISRLSTKPLTGYSFGKGGTLMDEGTAYYISLSELKEATNNFSRKIGKGSFGSVYYGRMKDGKEIAVKTMTDPSSHGNQQFVTEVALLSRIHHRNLVPLIGYCSSQKQLDWLARLRIAEDAAKGLEYLHTGCNPSIIHRDVKTSNILLDINMRAKVSDFGLSRLAEEDLTHISSVARGTVGYLDPEYYASQQLTEKSDVYSFGVVLLELISGRKPVSPEDYGPEMNIVHWARSLVRKGDVVSIMDPSLVGNVKTESVWRVAEIAMQCVEQHGFSRPRMQEVILAIQDASRIEKGSENHLKLTSSSSLSSGSSKPQSSRKTLLTSFLEIETPDLSQGCLPSAR</sequence>
<comment type="catalytic activity">
    <reaction evidence="14">
        <text>L-threonyl-[protein] + ATP = O-phospho-L-threonyl-[protein] + ADP + H(+)</text>
        <dbReference type="Rhea" id="RHEA:46608"/>
        <dbReference type="Rhea" id="RHEA-COMP:11060"/>
        <dbReference type="Rhea" id="RHEA-COMP:11605"/>
        <dbReference type="ChEBI" id="CHEBI:15378"/>
        <dbReference type="ChEBI" id="CHEBI:30013"/>
        <dbReference type="ChEBI" id="CHEBI:30616"/>
        <dbReference type="ChEBI" id="CHEBI:61977"/>
        <dbReference type="ChEBI" id="CHEBI:456216"/>
        <dbReference type="EC" id="2.7.11.1"/>
    </reaction>
</comment>
<feature type="transmembrane region" description="Helical" evidence="18">
    <location>
        <begin position="496"/>
        <end position="519"/>
    </location>
</feature>
<feature type="binding site" evidence="16">
    <location>
        <position position="602"/>
    </location>
    <ligand>
        <name>ATP</name>
        <dbReference type="ChEBI" id="CHEBI:30616"/>
    </ligand>
</feature>
<dbReference type="PROSITE" id="PS50011">
    <property type="entry name" value="PROTEIN_KINASE_DOM"/>
    <property type="match status" value="1"/>
</dbReference>
<protein>
    <recommendedName>
        <fullName evidence="2">non-specific serine/threonine protein kinase</fullName>
        <ecNumber evidence="2">2.7.11.1</ecNumber>
    </recommendedName>
</protein>